<dbReference type="GO" id="GO:0030295">
    <property type="term" value="F:protein kinase activator activity"/>
    <property type="evidence" value="ECO:0007669"/>
    <property type="project" value="TreeGrafter"/>
</dbReference>
<proteinExistence type="predicted"/>
<dbReference type="EC" id="2.7.13.3" evidence="3"/>
<reference evidence="14" key="1">
    <citation type="submission" date="2020-10" db="EMBL/GenBank/DDBJ databases">
        <authorList>
            <person name="Gilroy R."/>
        </authorList>
    </citation>
    <scope>NUCLEOTIDE SEQUENCE</scope>
    <source>
        <strain evidence="14">ChiSxjej1B13-7041</strain>
    </source>
</reference>
<evidence type="ECO:0000256" key="6">
    <source>
        <dbReference type="ARBA" id="ARBA00022741"/>
    </source>
</evidence>
<dbReference type="PROSITE" id="PS50885">
    <property type="entry name" value="HAMP"/>
    <property type="match status" value="1"/>
</dbReference>
<keyword evidence="9" id="KW-0902">Two-component regulatory system</keyword>
<protein>
    <recommendedName>
        <fullName evidence="3">histidine kinase</fullName>
        <ecNumber evidence="3">2.7.13.3</ecNumber>
    </recommendedName>
</protein>
<feature type="transmembrane region" description="Helical" evidence="11">
    <location>
        <begin position="55"/>
        <end position="81"/>
    </location>
</feature>
<dbReference type="InterPro" id="IPR036097">
    <property type="entry name" value="HisK_dim/P_sf"/>
</dbReference>
<dbReference type="InterPro" id="IPR050351">
    <property type="entry name" value="BphY/WalK/GraS-like"/>
</dbReference>
<dbReference type="PROSITE" id="PS50109">
    <property type="entry name" value="HIS_KIN"/>
    <property type="match status" value="1"/>
</dbReference>
<gene>
    <name evidence="14" type="ORF">IAB98_03040</name>
</gene>
<dbReference type="Gene3D" id="3.30.565.10">
    <property type="entry name" value="Histidine kinase-like ATPase, C-terminal domain"/>
    <property type="match status" value="1"/>
</dbReference>
<dbReference type="PANTHER" id="PTHR42878">
    <property type="entry name" value="TWO-COMPONENT HISTIDINE KINASE"/>
    <property type="match status" value="1"/>
</dbReference>
<dbReference type="Pfam" id="PF00512">
    <property type="entry name" value="HisKA"/>
    <property type="match status" value="1"/>
</dbReference>
<dbReference type="SUPFAM" id="SSF55874">
    <property type="entry name" value="ATPase domain of HSP90 chaperone/DNA topoisomerase II/histidine kinase"/>
    <property type="match status" value="1"/>
</dbReference>
<dbReference type="PANTHER" id="PTHR42878:SF7">
    <property type="entry name" value="SENSOR HISTIDINE KINASE GLRK"/>
    <property type="match status" value="1"/>
</dbReference>
<keyword evidence="11" id="KW-0812">Transmembrane</keyword>
<dbReference type="FunFam" id="3.30.565.10:FF:000006">
    <property type="entry name" value="Sensor histidine kinase WalK"/>
    <property type="match status" value="1"/>
</dbReference>
<evidence type="ECO:0000256" key="3">
    <source>
        <dbReference type="ARBA" id="ARBA00012438"/>
    </source>
</evidence>
<dbReference type="EMBL" id="DVHU01000025">
    <property type="protein sequence ID" value="HIR92382.1"/>
    <property type="molecule type" value="Genomic_DNA"/>
</dbReference>
<evidence type="ECO:0000256" key="4">
    <source>
        <dbReference type="ARBA" id="ARBA00022553"/>
    </source>
</evidence>
<dbReference type="InterPro" id="IPR003660">
    <property type="entry name" value="HAMP_dom"/>
</dbReference>
<keyword evidence="4" id="KW-0597">Phosphoprotein</keyword>
<evidence type="ECO:0000256" key="9">
    <source>
        <dbReference type="ARBA" id="ARBA00023012"/>
    </source>
</evidence>
<keyword evidence="5" id="KW-0808">Transferase</keyword>
<dbReference type="SUPFAM" id="SSF47384">
    <property type="entry name" value="Homodimeric domain of signal transducing histidine kinase"/>
    <property type="match status" value="1"/>
</dbReference>
<feature type="domain" description="HAMP" evidence="13">
    <location>
        <begin position="83"/>
        <end position="143"/>
    </location>
</feature>
<dbReference type="GO" id="GO:0000155">
    <property type="term" value="F:phosphorelay sensor kinase activity"/>
    <property type="evidence" value="ECO:0007669"/>
    <property type="project" value="InterPro"/>
</dbReference>
<sequence>MTGKREEKRRKKRDSRVTAPMISWQMVLAILGIMVILVILVILQSFIFDAYRDRLAAMVGVLTYYLICVCVLLAVLVWLVWRRLMGKPLRKIAQAARRVAQGDFSVQVDSGKRGGKRAGKKNEIDVLIDDFNTMTRELAGNEMLKSDFIANVSHEIKTPLSIIQSYTKALKDGCVTADQQEQYMDTVLDAAEKLNSMITNILKLSKLENQQIFPWPETYQLGEQLRRCALNYMEKWQAKDIAFVIDVADVAVHYDASLMELVWNNLLSNAVKFTDPGGRIALTSRVEGGVIAVQIQDSGCGMDQETCSRIFEKFYQGDTSHASEGNGLGLALAKKVVDIAGGRILVESSPGKGTAVTVELKL</sequence>
<dbReference type="InterPro" id="IPR003661">
    <property type="entry name" value="HisK_dim/P_dom"/>
</dbReference>
<dbReference type="CDD" id="cd00082">
    <property type="entry name" value="HisKA"/>
    <property type="match status" value="1"/>
</dbReference>
<evidence type="ECO:0000256" key="11">
    <source>
        <dbReference type="SAM" id="Phobius"/>
    </source>
</evidence>
<dbReference type="Gene3D" id="6.10.340.10">
    <property type="match status" value="1"/>
</dbReference>
<dbReference type="Proteomes" id="UP000886841">
    <property type="component" value="Unassembled WGS sequence"/>
</dbReference>
<accession>A0A9D1JFN2</accession>
<comment type="caution">
    <text evidence="14">The sequence shown here is derived from an EMBL/GenBank/DDBJ whole genome shotgun (WGS) entry which is preliminary data.</text>
</comment>
<dbReference type="CDD" id="cd06225">
    <property type="entry name" value="HAMP"/>
    <property type="match status" value="1"/>
</dbReference>
<keyword evidence="8" id="KW-0067">ATP-binding</keyword>
<reference evidence="14" key="2">
    <citation type="journal article" date="2021" name="PeerJ">
        <title>Extensive microbial diversity within the chicken gut microbiome revealed by metagenomics and culture.</title>
        <authorList>
            <person name="Gilroy R."/>
            <person name="Ravi A."/>
            <person name="Getino M."/>
            <person name="Pursley I."/>
            <person name="Horton D.L."/>
            <person name="Alikhan N.F."/>
            <person name="Baker D."/>
            <person name="Gharbi K."/>
            <person name="Hall N."/>
            <person name="Watson M."/>
            <person name="Adriaenssens E.M."/>
            <person name="Foster-Nyarko E."/>
            <person name="Jarju S."/>
            <person name="Secka A."/>
            <person name="Antonio M."/>
            <person name="Oren A."/>
            <person name="Chaudhuri R.R."/>
            <person name="La Ragione R."/>
            <person name="Hildebrand F."/>
            <person name="Pallen M.J."/>
        </authorList>
    </citation>
    <scope>NUCLEOTIDE SEQUENCE</scope>
    <source>
        <strain evidence="14">ChiSxjej1B13-7041</strain>
    </source>
</reference>
<keyword evidence="7 14" id="KW-0418">Kinase</keyword>
<keyword evidence="6" id="KW-0547">Nucleotide-binding</keyword>
<evidence type="ECO:0000256" key="5">
    <source>
        <dbReference type="ARBA" id="ARBA00022679"/>
    </source>
</evidence>
<organism evidence="14 15">
    <name type="scientific">Candidatus Egerieimonas intestinavium</name>
    <dbReference type="NCBI Taxonomy" id="2840777"/>
    <lineage>
        <taxon>Bacteria</taxon>
        <taxon>Bacillati</taxon>
        <taxon>Bacillota</taxon>
        <taxon>Clostridia</taxon>
        <taxon>Lachnospirales</taxon>
        <taxon>Lachnospiraceae</taxon>
        <taxon>Lachnospiraceae incertae sedis</taxon>
        <taxon>Candidatus Egerieimonas</taxon>
    </lineage>
</organism>
<dbReference type="AlphaFoldDB" id="A0A9D1JFN2"/>
<dbReference type="InterPro" id="IPR005467">
    <property type="entry name" value="His_kinase_dom"/>
</dbReference>
<dbReference type="SUPFAM" id="SSF158472">
    <property type="entry name" value="HAMP domain-like"/>
    <property type="match status" value="1"/>
</dbReference>
<dbReference type="Pfam" id="PF02518">
    <property type="entry name" value="HATPase_c"/>
    <property type="match status" value="1"/>
</dbReference>
<evidence type="ECO:0000256" key="1">
    <source>
        <dbReference type="ARBA" id="ARBA00000085"/>
    </source>
</evidence>
<dbReference type="FunFam" id="1.10.287.130:FF:000001">
    <property type="entry name" value="Two-component sensor histidine kinase"/>
    <property type="match status" value="1"/>
</dbReference>
<dbReference type="Pfam" id="PF00672">
    <property type="entry name" value="HAMP"/>
    <property type="match status" value="1"/>
</dbReference>
<dbReference type="InterPro" id="IPR036890">
    <property type="entry name" value="HATPase_C_sf"/>
</dbReference>
<dbReference type="InterPro" id="IPR004358">
    <property type="entry name" value="Sig_transdc_His_kin-like_C"/>
</dbReference>
<dbReference type="GO" id="GO:0007234">
    <property type="term" value="P:osmosensory signaling via phosphorelay pathway"/>
    <property type="evidence" value="ECO:0007669"/>
    <property type="project" value="TreeGrafter"/>
</dbReference>
<feature type="domain" description="Histidine kinase" evidence="12">
    <location>
        <begin position="151"/>
        <end position="362"/>
    </location>
</feature>
<comment type="subcellular location">
    <subcellularLocation>
        <location evidence="2">Membrane</location>
    </subcellularLocation>
</comment>
<dbReference type="Gene3D" id="1.10.287.130">
    <property type="match status" value="1"/>
</dbReference>
<evidence type="ECO:0000256" key="8">
    <source>
        <dbReference type="ARBA" id="ARBA00022840"/>
    </source>
</evidence>
<evidence type="ECO:0000256" key="10">
    <source>
        <dbReference type="ARBA" id="ARBA00023136"/>
    </source>
</evidence>
<keyword evidence="10 11" id="KW-0472">Membrane</keyword>
<dbReference type="SMART" id="SM00387">
    <property type="entry name" value="HATPase_c"/>
    <property type="match status" value="1"/>
</dbReference>
<evidence type="ECO:0000256" key="2">
    <source>
        <dbReference type="ARBA" id="ARBA00004370"/>
    </source>
</evidence>
<evidence type="ECO:0000256" key="7">
    <source>
        <dbReference type="ARBA" id="ARBA00022777"/>
    </source>
</evidence>
<feature type="transmembrane region" description="Helical" evidence="11">
    <location>
        <begin position="21"/>
        <end position="43"/>
    </location>
</feature>
<evidence type="ECO:0000259" key="13">
    <source>
        <dbReference type="PROSITE" id="PS50885"/>
    </source>
</evidence>
<dbReference type="CDD" id="cd00075">
    <property type="entry name" value="HATPase"/>
    <property type="match status" value="1"/>
</dbReference>
<dbReference type="GO" id="GO:0016020">
    <property type="term" value="C:membrane"/>
    <property type="evidence" value="ECO:0007669"/>
    <property type="project" value="UniProtKB-SubCell"/>
</dbReference>
<name>A0A9D1JFN2_9FIRM</name>
<dbReference type="GO" id="GO:0005524">
    <property type="term" value="F:ATP binding"/>
    <property type="evidence" value="ECO:0007669"/>
    <property type="project" value="UniProtKB-KW"/>
</dbReference>
<evidence type="ECO:0000313" key="15">
    <source>
        <dbReference type="Proteomes" id="UP000886841"/>
    </source>
</evidence>
<evidence type="ECO:0000313" key="14">
    <source>
        <dbReference type="EMBL" id="HIR92382.1"/>
    </source>
</evidence>
<keyword evidence="11" id="KW-1133">Transmembrane helix</keyword>
<evidence type="ECO:0000259" key="12">
    <source>
        <dbReference type="PROSITE" id="PS50109"/>
    </source>
</evidence>
<dbReference type="SMART" id="SM00388">
    <property type="entry name" value="HisKA"/>
    <property type="match status" value="1"/>
</dbReference>
<dbReference type="GO" id="GO:0000156">
    <property type="term" value="F:phosphorelay response regulator activity"/>
    <property type="evidence" value="ECO:0007669"/>
    <property type="project" value="TreeGrafter"/>
</dbReference>
<comment type="catalytic activity">
    <reaction evidence="1">
        <text>ATP + protein L-histidine = ADP + protein N-phospho-L-histidine.</text>
        <dbReference type="EC" id="2.7.13.3"/>
    </reaction>
</comment>
<dbReference type="PRINTS" id="PR00344">
    <property type="entry name" value="BCTRLSENSOR"/>
</dbReference>
<dbReference type="InterPro" id="IPR003594">
    <property type="entry name" value="HATPase_dom"/>
</dbReference>
<dbReference type="SMART" id="SM00304">
    <property type="entry name" value="HAMP"/>
    <property type="match status" value="1"/>
</dbReference>